<dbReference type="Pfam" id="PF00297">
    <property type="entry name" value="Ribosomal_L3"/>
    <property type="match status" value="1"/>
</dbReference>
<dbReference type="Gene3D" id="2.40.30.10">
    <property type="entry name" value="Translation factors"/>
    <property type="match status" value="1"/>
</dbReference>
<comment type="caution">
    <text evidence="11">The sequence shown here is derived from an EMBL/GenBank/DDBJ whole genome shotgun (WGS) entry which is preliminary data.</text>
</comment>
<gene>
    <name evidence="7" type="primary">rplC</name>
    <name evidence="11" type="ORF">EDD76_107148</name>
</gene>
<reference evidence="11 12" key="1">
    <citation type="submission" date="2019-03" db="EMBL/GenBank/DDBJ databases">
        <title>Genomic Encyclopedia of Type Strains, Phase IV (KMG-IV): sequencing the most valuable type-strain genomes for metagenomic binning, comparative biology and taxonomic classification.</title>
        <authorList>
            <person name="Goeker M."/>
        </authorList>
    </citation>
    <scope>NUCLEOTIDE SEQUENCE [LARGE SCALE GENOMIC DNA]</scope>
    <source>
        <strain evidence="11 12">DSM 100556</strain>
    </source>
</reference>
<evidence type="ECO:0000256" key="9">
    <source>
        <dbReference type="RuleBase" id="RU003906"/>
    </source>
</evidence>
<proteinExistence type="inferred from homology"/>
<dbReference type="FunFam" id="2.40.30.10:FF:000004">
    <property type="entry name" value="50S ribosomal protein L3"/>
    <property type="match status" value="1"/>
</dbReference>
<feature type="region of interest" description="Disordered" evidence="10">
    <location>
        <begin position="140"/>
        <end position="167"/>
    </location>
</feature>
<sequence length="227" mass="24632">MKKAILATKVGMTQIFDENGSLIPVTVLQAGPCVVTQIKTEENDGYKAVQVGFADKKERIVNKDKSGKKEVVHRHGVNKAMKGHFDKAGVSGKRYVREFKFENSEEYALGNEIKADIFAVGDKVDTSAISKGKGFQGAIKRHGQHRGPMTHGSKFHRHQGSNGACSSPSRVFKGKGMPGHMGCVRVTVQNLEIVRVDADKNLLLVKGAVPGPKKALVTIKETVKVEA</sequence>
<comment type="function">
    <text evidence="7 9">One of the primary rRNA binding proteins, it binds directly near the 3'-end of the 23S rRNA, where it nucleates assembly of the 50S subunit.</text>
</comment>
<dbReference type="EMBL" id="SLUO01000007">
    <property type="protein sequence ID" value="TCL58033.1"/>
    <property type="molecule type" value="Genomic_DNA"/>
</dbReference>
<dbReference type="SUPFAM" id="SSF50447">
    <property type="entry name" value="Translation proteins"/>
    <property type="match status" value="1"/>
</dbReference>
<dbReference type="GO" id="GO:0019843">
    <property type="term" value="F:rRNA binding"/>
    <property type="evidence" value="ECO:0007669"/>
    <property type="project" value="UniProtKB-UniRule"/>
</dbReference>
<dbReference type="STRING" id="1469948.GCA_000732725_02269"/>
<dbReference type="PROSITE" id="PS00474">
    <property type="entry name" value="RIBOSOMAL_L3"/>
    <property type="match status" value="1"/>
</dbReference>
<evidence type="ECO:0000256" key="8">
    <source>
        <dbReference type="RuleBase" id="RU003905"/>
    </source>
</evidence>
<dbReference type="OrthoDB" id="9806135at2"/>
<comment type="similarity">
    <text evidence="1 7 8">Belongs to the universal ribosomal protein uL3 family.</text>
</comment>
<keyword evidence="3 7" id="KW-0694">RNA-binding</keyword>
<dbReference type="RefSeq" id="WP_031390954.1">
    <property type="nucleotide sequence ID" value="NZ_JPNB01000002.1"/>
</dbReference>
<dbReference type="HAMAP" id="MF_01325_B">
    <property type="entry name" value="Ribosomal_uL3_B"/>
    <property type="match status" value="1"/>
</dbReference>
<dbReference type="PANTHER" id="PTHR11229">
    <property type="entry name" value="50S RIBOSOMAL PROTEIN L3"/>
    <property type="match status" value="1"/>
</dbReference>
<accession>A0A4R1QWT8</accession>
<protein>
    <recommendedName>
        <fullName evidence="6 7">Large ribosomal subunit protein uL3</fullName>
    </recommendedName>
</protein>
<dbReference type="GO" id="GO:0003735">
    <property type="term" value="F:structural constituent of ribosome"/>
    <property type="evidence" value="ECO:0007669"/>
    <property type="project" value="UniProtKB-UniRule"/>
</dbReference>
<name>A0A4R1QWT8_9FIRM</name>
<keyword evidence="5 7" id="KW-0687">Ribonucleoprotein</keyword>
<organism evidence="11 12">
    <name type="scientific">Kineothrix alysoides</name>
    <dbReference type="NCBI Taxonomy" id="1469948"/>
    <lineage>
        <taxon>Bacteria</taxon>
        <taxon>Bacillati</taxon>
        <taxon>Bacillota</taxon>
        <taxon>Clostridia</taxon>
        <taxon>Lachnospirales</taxon>
        <taxon>Lachnospiraceae</taxon>
        <taxon>Kineothrix</taxon>
    </lineage>
</organism>
<evidence type="ECO:0000256" key="10">
    <source>
        <dbReference type="SAM" id="MobiDB-lite"/>
    </source>
</evidence>
<dbReference type="InterPro" id="IPR000597">
    <property type="entry name" value="Ribosomal_uL3"/>
</dbReference>
<dbReference type="Proteomes" id="UP000295718">
    <property type="component" value="Unassembled WGS sequence"/>
</dbReference>
<dbReference type="GO" id="GO:0006412">
    <property type="term" value="P:translation"/>
    <property type="evidence" value="ECO:0007669"/>
    <property type="project" value="UniProtKB-UniRule"/>
</dbReference>
<dbReference type="Gene3D" id="3.30.160.810">
    <property type="match status" value="1"/>
</dbReference>
<evidence type="ECO:0000256" key="1">
    <source>
        <dbReference type="ARBA" id="ARBA00006540"/>
    </source>
</evidence>
<evidence type="ECO:0000313" key="11">
    <source>
        <dbReference type="EMBL" id="TCL58033.1"/>
    </source>
</evidence>
<keyword evidence="2 7" id="KW-0699">rRNA-binding</keyword>
<comment type="subunit">
    <text evidence="7 9">Part of the 50S ribosomal subunit. Forms a cluster with proteins L14 and L19.</text>
</comment>
<evidence type="ECO:0000256" key="7">
    <source>
        <dbReference type="HAMAP-Rule" id="MF_01325"/>
    </source>
</evidence>
<keyword evidence="12" id="KW-1185">Reference proteome</keyword>
<evidence type="ECO:0000256" key="4">
    <source>
        <dbReference type="ARBA" id="ARBA00022980"/>
    </source>
</evidence>
<evidence type="ECO:0000256" key="5">
    <source>
        <dbReference type="ARBA" id="ARBA00023274"/>
    </source>
</evidence>
<evidence type="ECO:0000256" key="3">
    <source>
        <dbReference type="ARBA" id="ARBA00022884"/>
    </source>
</evidence>
<dbReference type="PANTHER" id="PTHR11229:SF16">
    <property type="entry name" value="LARGE RIBOSOMAL SUBUNIT PROTEIN UL3C"/>
    <property type="match status" value="1"/>
</dbReference>
<evidence type="ECO:0000256" key="2">
    <source>
        <dbReference type="ARBA" id="ARBA00022730"/>
    </source>
</evidence>
<dbReference type="NCBIfam" id="TIGR03625">
    <property type="entry name" value="L3_bact"/>
    <property type="match status" value="1"/>
</dbReference>
<evidence type="ECO:0000256" key="6">
    <source>
        <dbReference type="ARBA" id="ARBA00035243"/>
    </source>
</evidence>
<dbReference type="InterPro" id="IPR019926">
    <property type="entry name" value="Ribosomal_uL3_CS"/>
</dbReference>
<dbReference type="GO" id="GO:0022625">
    <property type="term" value="C:cytosolic large ribosomal subunit"/>
    <property type="evidence" value="ECO:0007669"/>
    <property type="project" value="TreeGrafter"/>
</dbReference>
<dbReference type="InterPro" id="IPR019927">
    <property type="entry name" value="Ribosomal_uL3_bac/org-type"/>
</dbReference>
<keyword evidence="4 7" id="KW-0689">Ribosomal protein</keyword>
<dbReference type="InterPro" id="IPR009000">
    <property type="entry name" value="Transl_B-barrel_sf"/>
</dbReference>
<dbReference type="AlphaFoldDB" id="A0A4R1QWT8"/>
<evidence type="ECO:0000313" key="12">
    <source>
        <dbReference type="Proteomes" id="UP000295718"/>
    </source>
</evidence>